<dbReference type="Proteomes" id="UP000310334">
    <property type="component" value="Unassembled WGS sequence"/>
</dbReference>
<evidence type="ECO:0000313" key="12">
    <source>
        <dbReference type="Proteomes" id="UP000310334"/>
    </source>
</evidence>
<feature type="compositionally biased region" description="Acidic residues" evidence="6">
    <location>
        <begin position="239"/>
        <end position="254"/>
    </location>
</feature>
<evidence type="ECO:0000256" key="4">
    <source>
        <dbReference type="ARBA" id="ARBA00022729"/>
    </source>
</evidence>
<dbReference type="RefSeq" id="WP_136352499.1">
    <property type="nucleotide sequence ID" value="NZ_CP046266.1"/>
</dbReference>
<evidence type="ECO:0000256" key="5">
    <source>
        <dbReference type="ARBA" id="ARBA00023088"/>
    </source>
</evidence>
<dbReference type="EMBL" id="SSNT01000005">
    <property type="protein sequence ID" value="THF80922.1"/>
    <property type="molecule type" value="Genomic_DNA"/>
</dbReference>
<evidence type="ECO:0000313" key="11">
    <source>
        <dbReference type="EMBL" id="THF80922.1"/>
    </source>
</evidence>
<dbReference type="Pfam" id="PF00746">
    <property type="entry name" value="Gram_pos_anchor"/>
    <property type="match status" value="1"/>
</dbReference>
<evidence type="ECO:0000256" key="7">
    <source>
        <dbReference type="SAM" id="Phobius"/>
    </source>
</evidence>
<keyword evidence="4 8" id="KW-0732">Signal</keyword>
<proteinExistence type="predicted"/>
<evidence type="ECO:0000256" key="3">
    <source>
        <dbReference type="ARBA" id="ARBA00022525"/>
    </source>
</evidence>
<feature type="domain" description="Transcobalamin-like C-terminal" evidence="10">
    <location>
        <begin position="184"/>
        <end position="236"/>
    </location>
</feature>
<evidence type="ECO:0000259" key="10">
    <source>
        <dbReference type="Pfam" id="PF14478"/>
    </source>
</evidence>
<dbReference type="SUPFAM" id="SSF48239">
    <property type="entry name" value="Terpenoid cyclases/Protein prenyltransferases"/>
    <property type="match status" value="1"/>
</dbReference>
<gene>
    <name evidence="11" type="ORF">E6W99_07080</name>
</gene>
<dbReference type="InterPro" id="IPR051588">
    <property type="entry name" value="Cobalamin_Transport"/>
</dbReference>
<evidence type="ECO:0000256" key="2">
    <source>
        <dbReference type="ARBA" id="ARBA00022512"/>
    </source>
</evidence>
<feature type="chain" id="PRO_5043938333" evidence="8">
    <location>
        <begin position="31"/>
        <end position="637"/>
    </location>
</feature>
<comment type="caution">
    <text evidence="11">The sequence shown here is derived from an EMBL/GenBank/DDBJ whole genome shotgun (WGS) entry which is preliminary data.</text>
</comment>
<dbReference type="InterPro" id="IPR019931">
    <property type="entry name" value="LPXTG_anchor"/>
</dbReference>
<dbReference type="OrthoDB" id="411361at2"/>
<comment type="subcellular location">
    <subcellularLocation>
        <location evidence="1">Secreted</location>
        <location evidence="1">Cell wall</location>
        <topology evidence="1">Peptidoglycan-anchor</topology>
    </subcellularLocation>
</comment>
<feature type="region of interest" description="Disordered" evidence="6">
    <location>
        <begin position="540"/>
        <end position="602"/>
    </location>
</feature>
<keyword evidence="5" id="KW-0572">Peptidoglycan-anchor</keyword>
<name>A0A4S4C5E3_9BACI</name>
<evidence type="ECO:0000256" key="6">
    <source>
        <dbReference type="SAM" id="MobiDB-lite"/>
    </source>
</evidence>
<reference evidence="11 12" key="1">
    <citation type="submission" date="2019-04" db="EMBL/GenBank/DDBJ databases">
        <title>Bacillus sediminilitoris sp. nov., isolated from a tidal flat sediment on the East China Sea.</title>
        <authorList>
            <person name="Wei Y."/>
            <person name="Mao H."/>
            <person name="Fang J."/>
        </authorList>
    </citation>
    <scope>NUCLEOTIDE SEQUENCE [LARGE SCALE GENOMIC DNA]</scope>
    <source>
        <strain evidence="11 12">DSL-17</strain>
    </source>
</reference>
<dbReference type="Pfam" id="PF14478">
    <property type="entry name" value="DUF4430"/>
    <property type="match status" value="2"/>
</dbReference>
<dbReference type="Gene3D" id="1.50.10.20">
    <property type="match status" value="1"/>
</dbReference>
<sequence length="637" mass="70029">MILKKVRNLFFAVIIICTLSVGTFQPVTFAAEEVTQEGTITIVGNGENILEETSYIYEEDTTAFDVLVNSVGAENVEYVDYPSGKMITGINGLTPAEDETFYWAFYINGVSAQVGADNYKVQNGDKISFRYVDWTNLTDSSVSLKVIGNEENDMILNPSTISFIDQPTAFDLLKVVLGPEKMTYTTYDFGAMIDSIDGLKAEGTYYWAFYINGEQAQKGVSDYQLQNGDEISLQYESWETPEEEPKEEEVEQPEDLSSAKPFDEATLTNSIINATEYVLQNEFGDWQAIAIKQAGKTLPANYFENLKKQIKDKDGSFSKITDYERLTLGVLAAGGNPTNIEGYNLVEKIYNGNVTKQGLNGVANALIALDSAEFDIPENANWSREELVGYLMENQNEDGGWSWSGDSTSDSDTTAMVITALAPYKTESDVKAAIDLATSYLSNQFQTNKIDNSSTAAQIIIGLSALAIDANSEAFTNDEGSLIDYLLTFQNVDGGFDWQGGDTSDVFSTDQAYRGIVAYQLFLNGEGSLYSLPLVDNGSTPAPPVTPAEDDKSDEVKVDTDNNTTQEEEQADSVNNTNSDNKINTETNKEQQSTTTETHRLPNTATSHFNLLAAGGILVIIGLVVFVYQKRRNMNKA</sequence>
<feature type="transmembrane region" description="Helical" evidence="7">
    <location>
        <begin position="609"/>
        <end position="628"/>
    </location>
</feature>
<keyword evidence="7" id="KW-1133">Transmembrane helix</keyword>
<dbReference type="InterPro" id="IPR027954">
    <property type="entry name" value="Transcobalamin-like_C"/>
</dbReference>
<dbReference type="AlphaFoldDB" id="A0A4S4C5E3"/>
<evidence type="ECO:0000256" key="1">
    <source>
        <dbReference type="ARBA" id="ARBA00004168"/>
    </source>
</evidence>
<keyword evidence="3" id="KW-0964">Secreted</keyword>
<keyword evidence="12" id="KW-1185">Reference proteome</keyword>
<organism evidence="11 12">
    <name type="scientific">Metabacillus sediminilitoris</name>
    <dbReference type="NCBI Taxonomy" id="2567941"/>
    <lineage>
        <taxon>Bacteria</taxon>
        <taxon>Bacillati</taxon>
        <taxon>Bacillota</taxon>
        <taxon>Bacilli</taxon>
        <taxon>Bacillales</taxon>
        <taxon>Bacillaceae</taxon>
        <taxon>Metabacillus</taxon>
    </lineage>
</organism>
<feature type="compositionally biased region" description="Polar residues" evidence="6">
    <location>
        <begin position="572"/>
        <end position="602"/>
    </location>
</feature>
<feature type="domain" description="Gram-positive cocci surface proteins LPxTG" evidence="9">
    <location>
        <begin position="595"/>
        <end position="635"/>
    </location>
</feature>
<dbReference type="PANTHER" id="PTHR10559:SF18">
    <property type="entry name" value="TRANSCOBALAMIN II"/>
    <property type="match status" value="1"/>
</dbReference>
<dbReference type="CDD" id="cd00688">
    <property type="entry name" value="ISOPREN_C2_like"/>
    <property type="match status" value="1"/>
</dbReference>
<evidence type="ECO:0000259" key="9">
    <source>
        <dbReference type="Pfam" id="PF00746"/>
    </source>
</evidence>
<keyword evidence="7" id="KW-0472">Membrane</keyword>
<feature type="signal peptide" evidence="8">
    <location>
        <begin position="1"/>
        <end position="30"/>
    </location>
</feature>
<dbReference type="NCBIfam" id="TIGR01167">
    <property type="entry name" value="LPXTG_anchor"/>
    <property type="match status" value="1"/>
</dbReference>
<feature type="region of interest" description="Disordered" evidence="6">
    <location>
        <begin position="238"/>
        <end position="260"/>
    </location>
</feature>
<evidence type="ECO:0000256" key="8">
    <source>
        <dbReference type="SAM" id="SignalP"/>
    </source>
</evidence>
<protein>
    <submittedName>
        <fullName evidence="11">DUF4430 domain-containing protein</fullName>
    </submittedName>
</protein>
<feature type="domain" description="Transcobalamin-like C-terminal" evidence="10">
    <location>
        <begin position="61"/>
        <end position="131"/>
    </location>
</feature>
<dbReference type="PANTHER" id="PTHR10559">
    <property type="entry name" value="TRANSCOBALAMIN-1/GASTRIC INTRINSIC FACTOR"/>
    <property type="match status" value="1"/>
</dbReference>
<dbReference type="Gene3D" id="2.170.130.30">
    <property type="match status" value="2"/>
</dbReference>
<accession>A0A4S4C5E3</accession>
<keyword evidence="7" id="KW-0812">Transmembrane</keyword>
<keyword evidence="2" id="KW-0134">Cell wall</keyword>
<dbReference type="InterPro" id="IPR008930">
    <property type="entry name" value="Terpenoid_cyclase/PrenylTrfase"/>
</dbReference>